<reference evidence="3" key="1">
    <citation type="journal article" date="2019" name="Int. J. Syst. Evol. Microbiol.">
        <title>The Global Catalogue of Microorganisms (GCM) 10K type strain sequencing project: providing services to taxonomists for standard genome sequencing and annotation.</title>
        <authorList>
            <consortium name="The Broad Institute Genomics Platform"/>
            <consortium name="The Broad Institute Genome Sequencing Center for Infectious Disease"/>
            <person name="Wu L."/>
            <person name="Ma J."/>
        </authorList>
    </citation>
    <scope>NUCLEOTIDE SEQUENCE [LARGE SCALE GENOMIC DNA]</scope>
    <source>
        <strain evidence="3">CCUG 60898</strain>
    </source>
</reference>
<dbReference type="Proteomes" id="UP001597100">
    <property type="component" value="Unassembled WGS sequence"/>
</dbReference>
<accession>A0ABW3IDS8</accession>
<gene>
    <name evidence="2" type="ORF">ACFQ1G_05340</name>
</gene>
<keyword evidence="3" id="KW-1185">Reference proteome</keyword>
<dbReference type="RefSeq" id="WP_380737342.1">
    <property type="nucleotide sequence ID" value="NZ_JBHTJP010000032.1"/>
</dbReference>
<protein>
    <submittedName>
        <fullName evidence="2">TetR/AcrR family transcriptional regulator</fullName>
    </submittedName>
</protein>
<name>A0ABW3IDS8_9FLAO</name>
<comment type="caution">
    <text evidence="2">The sequence shown here is derived from an EMBL/GenBank/DDBJ whole genome shotgun (WGS) entry which is preliminary data.</text>
</comment>
<sequence>MATVKNSEKDKKLTREKLTAFYMDHVLEQGVAPLSIYKFCKLNKIKEEDFYNFYGSFEALEKGIWEQFFDHALEVMNKSADYKDFSAREKLLTYFFTFFEILTANRSYVLLSLSKEKSPLKNLEQLSGLRHKVKGFAKELAKEENSQRPAASLNKSEMIFSESVWLQQLFLLRFWKNDSSVKFESTDVAIEKSVNTLFELFDTTPLERVFDFGRFLWKEKMS</sequence>
<evidence type="ECO:0000313" key="2">
    <source>
        <dbReference type="EMBL" id="MFD0976212.1"/>
    </source>
</evidence>
<dbReference type="EMBL" id="JBHTJP010000032">
    <property type="protein sequence ID" value="MFD0976212.1"/>
    <property type="molecule type" value="Genomic_DNA"/>
</dbReference>
<proteinExistence type="predicted"/>
<evidence type="ECO:0000313" key="3">
    <source>
        <dbReference type="Proteomes" id="UP001597100"/>
    </source>
</evidence>
<dbReference type="Pfam" id="PF17931">
    <property type="entry name" value="TetR_C_23"/>
    <property type="match status" value="1"/>
</dbReference>
<dbReference type="SUPFAM" id="SSF48498">
    <property type="entry name" value="Tetracyclin repressor-like, C-terminal domain"/>
    <property type="match status" value="1"/>
</dbReference>
<dbReference type="Gene3D" id="1.10.357.10">
    <property type="entry name" value="Tetracycline Repressor, domain 2"/>
    <property type="match status" value="1"/>
</dbReference>
<dbReference type="SUPFAM" id="SSF46689">
    <property type="entry name" value="Homeodomain-like"/>
    <property type="match status" value="1"/>
</dbReference>
<dbReference type="InterPro" id="IPR036271">
    <property type="entry name" value="Tet_transcr_reg_TetR-rel_C_sf"/>
</dbReference>
<feature type="domain" description="Tetracyclin repressor-like C-terminal" evidence="1">
    <location>
        <begin position="90"/>
        <end position="216"/>
    </location>
</feature>
<evidence type="ECO:0000259" key="1">
    <source>
        <dbReference type="Pfam" id="PF17931"/>
    </source>
</evidence>
<dbReference type="InterPro" id="IPR041673">
    <property type="entry name" value="TetR_C_23"/>
</dbReference>
<dbReference type="InterPro" id="IPR009057">
    <property type="entry name" value="Homeodomain-like_sf"/>
</dbReference>
<organism evidence="2 3">
    <name type="scientific">Salinimicrobium gaetbulicola</name>
    <dbReference type="NCBI Taxonomy" id="999702"/>
    <lineage>
        <taxon>Bacteria</taxon>
        <taxon>Pseudomonadati</taxon>
        <taxon>Bacteroidota</taxon>
        <taxon>Flavobacteriia</taxon>
        <taxon>Flavobacteriales</taxon>
        <taxon>Flavobacteriaceae</taxon>
        <taxon>Salinimicrobium</taxon>
    </lineage>
</organism>